<evidence type="ECO:0000313" key="6">
    <source>
        <dbReference type="EMBL" id="OMJ89315.1"/>
    </source>
</evidence>
<dbReference type="Proteomes" id="UP000187209">
    <property type="component" value="Unassembled WGS sequence"/>
</dbReference>
<dbReference type="EMBL" id="MPUH01000128">
    <property type="protein sequence ID" value="OMJ89315.1"/>
    <property type="molecule type" value="Genomic_DNA"/>
</dbReference>
<dbReference type="GO" id="GO:0005737">
    <property type="term" value="C:cytoplasm"/>
    <property type="evidence" value="ECO:0007669"/>
    <property type="project" value="TreeGrafter"/>
</dbReference>
<keyword evidence="4" id="KW-0808">Transferase</keyword>
<gene>
    <name evidence="6" type="ORF">SteCoe_8518</name>
</gene>
<keyword evidence="1 3" id="KW-0547">Nucleotide-binding</keyword>
<proteinExistence type="inferred from homology"/>
<name>A0A1R2CK39_9CILI</name>
<evidence type="ECO:0000313" key="7">
    <source>
        <dbReference type="Proteomes" id="UP000187209"/>
    </source>
</evidence>
<dbReference type="SMART" id="SM00220">
    <property type="entry name" value="S_TKc"/>
    <property type="match status" value="1"/>
</dbReference>
<dbReference type="InterPro" id="IPR000719">
    <property type="entry name" value="Prot_kinase_dom"/>
</dbReference>
<dbReference type="PROSITE" id="PS00108">
    <property type="entry name" value="PROTEIN_KINASE_ST"/>
    <property type="match status" value="1"/>
</dbReference>
<organism evidence="6 7">
    <name type="scientific">Stentor coeruleus</name>
    <dbReference type="NCBI Taxonomy" id="5963"/>
    <lineage>
        <taxon>Eukaryota</taxon>
        <taxon>Sar</taxon>
        <taxon>Alveolata</taxon>
        <taxon>Ciliophora</taxon>
        <taxon>Postciliodesmatophora</taxon>
        <taxon>Heterotrichea</taxon>
        <taxon>Heterotrichida</taxon>
        <taxon>Stentoridae</taxon>
        <taxon>Stentor</taxon>
    </lineage>
</organism>
<evidence type="ECO:0000256" key="4">
    <source>
        <dbReference type="RuleBase" id="RU000304"/>
    </source>
</evidence>
<dbReference type="Gene3D" id="3.30.200.20">
    <property type="entry name" value="Phosphorylase Kinase, domain 1"/>
    <property type="match status" value="1"/>
</dbReference>
<dbReference type="SUPFAM" id="SSF56112">
    <property type="entry name" value="Protein kinase-like (PK-like)"/>
    <property type="match status" value="1"/>
</dbReference>
<dbReference type="Gene3D" id="1.10.510.10">
    <property type="entry name" value="Transferase(Phosphotransferase) domain 1"/>
    <property type="match status" value="1"/>
</dbReference>
<dbReference type="PROSITE" id="PS50011">
    <property type="entry name" value="PROTEIN_KINASE_DOM"/>
    <property type="match status" value="1"/>
</dbReference>
<dbReference type="GO" id="GO:0035556">
    <property type="term" value="P:intracellular signal transduction"/>
    <property type="evidence" value="ECO:0007669"/>
    <property type="project" value="TreeGrafter"/>
</dbReference>
<evidence type="ECO:0000256" key="3">
    <source>
        <dbReference type="PROSITE-ProRule" id="PRU10141"/>
    </source>
</evidence>
<dbReference type="PROSITE" id="PS00107">
    <property type="entry name" value="PROTEIN_KINASE_ATP"/>
    <property type="match status" value="1"/>
</dbReference>
<dbReference type="AlphaFoldDB" id="A0A1R2CK39"/>
<dbReference type="PANTHER" id="PTHR24346:SF77">
    <property type="entry name" value="SERINE THREONINE PROTEIN KINASE"/>
    <property type="match status" value="1"/>
</dbReference>
<dbReference type="CDD" id="cd14008">
    <property type="entry name" value="STKc_LKB1_CaMKK"/>
    <property type="match status" value="1"/>
</dbReference>
<keyword evidence="2 3" id="KW-0067">ATP-binding</keyword>
<accession>A0A1R2CK39</accession>
<comment type="caution">
    <text evidence="6">The sequence shown here is derived from an EMBL/GenBank/DDBJ whole genome shotgun (WGS) entry which is preliminary data.</text>
</comment>
<feature type="domain" description="Protein kinase" evidence="5">
    <location>
        <begin position="26"/>
        <end position="309"/>
    </location>
</feature>
<dbReference type="InterPro" id="IPR008271">
    <property type="entry name" value="Ser/Thr_kinase_AS"/>
</dbReference>
<sequence length="311" mass="35725">MESTCLRTSTLTKSKDKKGNTIINQYTLFKDLGEGGFALVKLAKCENRSYVIIKKAVKIFKKEVLRRKREFINSSEGRMIVKNALEDVYKEIDIIRNLDHPNILKVHEIIDNDESSKLYLVLDYCEKGALLDWVPETRRFKCSWDSSSINEGLFKRILIQLTQGLFYLHSNKILHCDLKPQNIVLSQDYMVKIADFGQALRMGSNDTVNKTHGTYQFMSPESVAAKGSFNGKSAEVWALGVTMYSFVYKVLPFDGENLHDLMQSIENNPVIFPAQPPVTRDIRRILELLLDKNPRSRITLEQLLQDPWLTS</sequence>
<dbReference type="GO" id="GO:0005524">
    <property type="term" value="F:ATP binding"/>
    <property type="evidence" value="ECO:0007669"/>
    <property type="project" value="UniProtKB-UniRule"/>
</dbReference>
<reference evidence="6 7" key="1">
    <citation type="submission" date="2016-11" db="EMBL/GenBank/DDBJ databases">
        <title>The macronuclear genome of Stentor coeruleus: a giant cell with tiny introns.</title>
        <authorList>
            <person name="Slabodnick M."/>
            <person name="Ruby J.G."/>
            <person name="Reiff S.B."/>
            <person name="Swart E.C."/>
            <person name="Gosai S."/>
            <person name="Prabakaran S."/>
            <person name="Witkowska E."/>
            <person name="Larue G.E."/>
            <person name="Fisher S."/>
            <person name="Freeman R.M."/>
            <person name="Gunawardena J."/>
            <person name="Chu W."/>
            <person name="Stover N.A."/>
            <person name="Gregory B.D."/>
            <person name="Nowacki M."/>
            <person name="Derisi J."/>
            <person name="Roy S.W."/>
            <person name="Marshall W.F."/>
            <person name="Sood P."/>
        </authorList>
    </citation>
    <scope>NUCLEOTIDE SEQUENCE [LARGE SCALE GENOMIC DNA]</scope>
    <source>
        <strain evidence="6">WM001</strain>
    </source>
</reference>
<dbReference type="Pfam" id="PF00069">
    <property type="entry name" value="Pkinase"/>
    <property type="match status" value="1"/>
</dbReference>
<keyword evidence="4" id="KW-0723">Serine/threonine-protein kinase</keyword>
<dbReference type="InterPro" id="IPR017441">
    <property type="entry name" value="Protein_kinase_ATP_BS"/>
</dbReference>
<dbReference type="GO" id="GO:0004674">
    <property type="term" value="F:protein serine/threonine kinase activity"/>
    <property type="evidence" value="ECO:0007669"/>
    <property type="project" value="UniProtKB-KW"/>
</dbReference>
<feature type="binding site" evidence="3">
    <location>
        <position position="55"/>
    </location>
    <ligand>
        <name>ATP</name>
        <dbReference type="ChEBI" id="CHEBI:30616"/>
    </ligand>
</feature>
<protein>
    <recommendedName>
        <fullName evidence="5">Protein kinase domain-containing protein</fullName>
    </recommendedName>
</protein>
<evidence type="ECO:0000256" key="2">
    <source>
        <dbReference type="ARBA" id="ARBA00022840"/>
    </source>
</evidence>
<evidence type="ECO:0000259" key="5">
    <source>
        <dbReference type="PROSITE" id="PS50011"/>
    </source>
</evidence>
<dbReference type="PANTHER" id="PTHR24346">
    <property type="entry name" value="MAP/MICROTUBULE AFFINITY-REGULATING KINASE"/>
    <property type="match status" value="1"/>
</dbReference>
<dbReference type="OrthoDB" id="68483at2759"/>
<keyword evidence="4" id="KW-0418">Kinase</keyword>
<evidence type="ECO:0000256" key="1">
    <source>
        <dbReference type="ARBA" id="ARBA00022741"/>
    </source>
</evidence>
<keyword evidence="7" id="KW-1185">Reference proteome</keyword>
<dbReference type="InterPro" id="IPR011009">
    <property type="entry name" value="Kinase-like_dom_sf"/>
</dbReference>
<comment type="similarity">
    <text evidence="4">Belongs to the protein kinase superfamily.</text>
</comment>